<evidence type="ECO:0000256" key="1">
    <source>
        <dbReference type="SAM" id="MobiDB-lite"/>
    </source>
</evidence>
<keyword evidence="3" id="KW-1185">Reference proteome</keyword>
<feature type="compositionally biased region" description="Basic and acidic residues" evidence="1">
    <location>
        <begin position="303"/>
        <end position="313"/>
    </location>
</feature>
<dbReference type="PANTHER" id="PTHR31949">
    <property type="entry name" value="GASTRIC MUCIN-LIKE PROTEIN"/>
    <property type="match status" value="1"/>
</dbReference>
<feature type="compositionally biased region" description="Basic and acidic residues" evidence="1">
    <location>
        <begin position="364"/>
        <end position="373"/>
    </location>
</feature>
<dbReference type="GO" id="GO:0055028">
    <property type="term" value="C:cortical microtubule"/>
    <property type="evidence" value="ECO:0007669"/>
    <property type="project" value="TreeGrafter"/>
</dbReference>
<dbReference type="AlphaFoldDB" id="A0A6A1WBN9"/>
<protein>
    <submittedName>
        <fullName evidence="2">Uncharacterized protein</fullName>
    </submittedName>
</protein>
<gene>
    <name evidence="2" type="ORF">CJ030_MR2G016184</name>
</gene>
<dbReference type="OrthoDB" id="1929779at2759"/>
<feature type="compositionally biased region" description="Basic and acidic residues" evidence="1">
    <location>
        <begin position="397"/>
        <end position="409"/>
    </location>
</feature>
<dbReference type="PANTHER" id="PTHR31949:SF6">
    <property type="entry name" value="DUF4005 DOMAIN-CONTAINING PROTEIN"/>
    <property type="match status" value="1"/>
</dbReference>
<feature type="compositionally biased region" description="Polar residues" evidence="1">
    <location>
        <begin position="242"/>
        <end position="263"/>
    </location>
</feature>
<evidence type="ECO:0000313" key="3">
    <source>
        <dbReference type="Proteomes" id="UP000516437"/>
    </source>
</evidence>
<organism evidence="2 3">
    <name type="scientific">Morella rubra</name>
    <name type="common">Chinese bayberry</name>
    <dbReference type="NCBI Taxonomy" id="262757"/>
    <lineage>
        <taxon>Eukaryota</taxon>
        <taxon>Viridiplantae</taxon>
        <taxon>Streptophyta</taxon>
        <taxon>Embryophyta</taxon>
        <taxon>Tracheophyta</taxon>
        <taxon>Spermatophyta</taxon>
        <taxon>Magnoliopsida</taxon>
        <taxon>eudicotyledons</taxon>
        <taxon>Gunneridae</taxon>
        <taxon>Pentapetalae</taxon>
        <taxon>rosids</taxon>
        <taxon>fabids</taxon>
        <taxon>Fagales</taxon>
        <taxon>Myricaceae</taxon>
        <taxon>Morella</taxon>
    </lineage>
</organism>
<feature type="region of interest" description="Disordered" evidence="1">
    <location>
        <begin position="121"/>
        <end position="427"/>
    </location>
</feature>
<evidence type="ECO:0000313" key="2">
    <source>
        <dbReference type="EMBL" id="KAB1222303.1"/>
    </source>
</evidence>
<feature type="compositionally biased region" description="Polar residues" evidence="1">
    <location>
        <begin position="327"/>
        <end position="336"/>
    </location>
</feature>
<feature type="compositionally biased region" description="Pro residues" evidence="1">
    <location>
        <begin position="267"/>
        <end position="280"/>
    </location>
</feature>
<dbReference type="EMBL" id="RXIC02000020">
    <property type="protein sequence ID" value="KAB1222303.1"/>
    <property type="molecule type" value="Genomic_DNA"/>
</dbReference>
<accession>A0A6A1WBN9</accession>
<comment type="caution">
    <text evidence="2">The sequence shown here is derived from an EMBL/GenBank/DDBJ whole genome shotgun (WGS) entry which is preliminary data.</text>
</comment>
<reference evidence="2 3" key="1">
    <citation type="journal article" date="2019" name="Plant Biotechnol. J.">
        <title>The red bayberry genome and genetic basis of sex determination.</title>
        <authorList>
            <person name="Jia H.M."/>
            <person name="Jia H.J."/>
            <person name="Cai Q.L."/>
            <person name="Wang Y."/>
            <person name="Zhao H.B."/>
            <person name="Yang W.F."/>
            <person name="Wang G.Y."/>
            <person name="Li Y.H."/>
            <person name="Zhan D.L."/>
            <person name="Shen Y.T."/>
            <person name="Niu Q.F."/>
            <person name="Chang L."/>
            <person name="Qiu J."/>
            <person name="Zhao L."/>
            <person name="Xie H.B."/>
            <person name="Fu W.Y."/>
            <person name="Jin J."/>
            <person name="Li X.W."/>
            <person name="Jiao Y."/>
            <person name="Zhou C.C."/>
            <person name="Tu T."/>
            <person name="Chai C.Y."/>
            <person name="Gao J.L."/>
            <person name="Fan L.J."/>
            <person name="van de Weg E."/>
            <person name="Wang J.Y."/>
            <person name="Gao Z.S."/>
        </authorList>
    </citation>
    <scope>NUCLEOTIDE SEQUENCE [LARGE SCALE GENOMIC DNA]</scope>
    <source>
        <tissue evidence="2">Leaves</tissue>
    </source>
</reference>
<dbReference type="Proteomes" id="UP000516437">
    <property type="component" value="Chromosome 2"/>
</dbReference>
<sequence length="427" mass="46510">MNGGGGGRRFFGISTKGRKDKDEELLLFRELHKRENERGVSLLQPVSDEFEPHAASAGNYPFYRIPSAKKGSGLELLADQNGKNDYDWLKTPPATPLFPSLEMEAPAPEFVIQREIPIIQPISQVRDGNSDAPKASNGRPKSQPANPKVPLRATTPSQRPSSTESKTGNKGTPIVNKKPVADISKRANAVTNAAKSTNQKESHMDLLIPNSIKNIGTHSKTKPRSRAVSPLVRSTIPAQIPEFSNETPPNLRTDRSTSVTRGRSGNPIPPVHQKPEPPSNPRADRSTSITRGRPGNPILPVSHKPEPSAKSERQSCSPSVRRKMESQETSQGNVTGQKGRLLSGNGTHVLGSRMVEKVMNARKSGAEGRESKTKSRGSISENSGFGRMVSKSSLDIASKHSEIKRDRTHSSHLGVVPGRRFSRENLE</sequence>
<proteinExistence type="predicted"/>
<feature type="compositionally biased region" description="Polar residues" evidence="1">
    <location>
        <begin position="154"/>
        <end position="170"/>
    </location>
</feature>
<name>A0A6A1WBN9_9ROSI</name>
<dbReference type="GO" id="GO:0043622">
    <property type="term" value="P:cortical microtubule organization"/>
    <property type="evidence" value="ECO:0007669"/>
    <property type="project" value="TreeGrafter"/>
</dbReference>